<comment type="caution">
    <text evidence="1">The sequence shown here is derived from an EMBL/GenBank/DDBJ whole genome shotgun (WGS) entry which is preliminary data.</text>
</comment>
<keyword evidence="2" id="KW-1185">Reference proteome</keyword>
<organism evidence="1 2">
    <name type="scientific">Ixodes persulcatus</name>
    <name type="common">Taiga tick</name>
    <dbReference type="NCBI Taxonomy" id="34615"/>
    <lineage>
        <taxon>Eukaryota</taxon>
        <taxon>Metazoa</taxon>
        <taxon>Ecdysozoa</taxon>
        <taxon>Arthropoda</taxon>
        <taxon>Chelicerata</taxon>
        <taxon>Arachnida</taxon>
        <taxon>Acari</taxon>
        <taxon>Parasitiformes</taxon>
        <taxon>Ixodida</taxon>
        <taxon>Ixodoidea</taxon>
        <taxon>Ixodidae</taxon>
        <taxon>Ixodinae</taxon>
        <taxon>Ixodes</taxon>
    </lineage>
</organism>
<protein>
    <submittedName>
        <fullName evidence="1">Uncharacterized protein</fullName>
    </submittedName>
</protein>
<evidence type="ECO:0000313" key="2">
    <source>
        <dbReference type="Proteomes" id="UP000805193"/>
    </source>
</evidence>
<evidence type="ECO:0000313" key="1">
    <source>
        <dbReference type="EMBL" id="KAG0410319.1"/>
    </source>
</evidence>
<reference evidence="1 2" key="1">
    <citation type="journal article" date="2020" name="Cell">
        <title>Large-Scale Comparative Analyses of Tick Genomes Elucidate Their Genetic Diversity and Vector Capacities.</title>
        <authorList>
            <consortium name="Tick Genome and Microbiome Consortium (TIGMIC)"/>
            <person name="Jia N."/>
            <person name="Wang J."/>
            <person name="Shi W."/>
            <person name="Du L."/>
            <person name="Sun Y."/>
            <person name="Zhan W."/>
            <person name="Jiang J.F."/>
            <person name="Wang Q."/>
            <person name="Zhang B."/>
            <person name="Ji P."/>
            <person name="Bell-Sakyi L."/>
            <person name="Cui X.M."/>
            <person name="Yuan T.T."/>
            <person name="Jiang B.G."/>
            <person name="Yang W.F."/>
            <person name="Lam T.T."/>
            <person name="Chang Q.C."/>
            <person name="Ding S.J."/>
            <person name="Wang X.J."/>
            <person name="Zhu J.G."/>
            <person name="Ruan X.D."/>
            <person name="Zhao L."/>
            <person name="Wei J.T."/>
            <person name="Ye R.Z."/>
            <person name="Que T.C."/>
            <person name="Du C.H."/>
            <person name="Zhou Y.H."/>
            <person name="Cheng J.X."/>
            <person name="Dai P.F."/>
            <person name="Guo W.B."/>
            <person name="Han X.H."/>
            <person name="Huang E.J."/>
            <person name="Li L.F."/>
            <person name="Wei W."/>
            <person name="Gao Y.C."/>
            <person name="Liu J.Z."/>
            <person name="Shao H.Z."/>
            <person name="Wang X."/>
            <person name="Wang C.C."/>
            <person name="Yang T.C."/>
            <person name="Huo Q.B."/>
            <person name="Li W."/>
            <person name="Chen H.Y."/>
            <person name="Chen S.E."/>
            <person name="Zhou L.G."/>
            <person name="Ni X.B."/>
            <person name="Tian J.H."/>
            <person name="Sheng Y."/>
            <person name="Liu T."/>
            <person name="Pan Y.S."/>
            <person name="Xia L.Y."/>
            <person name="Li J."/>
            <person name="Zhao F."/>
            <person name="Cao W.C."/>
        </authorList>
    </citation>
    <scope>NUCLEOTIDE SEQUENCE [LARGE SCALE GENOMIC DNA]</scope>
    <source>
        <strain evidence="1">Iper-2018</strain>
    </source>
</reference>
<proteinExistence type="predicted"/>
<accession>A0AC60NTB8</accession>
<name>A0AC60NTB8_IXOPE</name>
<dbReference type="Proteomes" id="UP000805193">
    <property type="component" value="Unassembled WGS sequence"/>
</dbReference>
<gene>
    <name evidence="1" type="ORF">HPB47_012557</name>
</gene>
<sequence length="403" mass="44140">MSLPASALDPSCSQQTPADKDHAYHVVQDNHSGLSGLRKRHNDTNSDSADHSLTPAKVPAAAVNEEMDQDLTEGDLEGFVLVEHRRQRTTGVPVLLTPTNEAHRLQQQNPLKLSAEVNTAAGCPILRHHFTARGGLLVEVAEVNSVNKLLRIRSLGDMPVQATIPNTYLQNFGLIKGVPAWYTDAELANFLQPTGVVAARRLYRRRGKPGDAARASDRVVLTFRPNTERPLKVNVGFTQHDVTEYIEAPPRCFNCQALGHIAKYCKRSTKCKKCGEPHLTKDCKGDSPVKCANCDGEHPADYVNCKSPPSKEAAPPLESYPPLPPQDSPGLTSSQQQLQKSNKKNKTKRASSNEQAATQNVPANDKHSCAAPTGWQAHIHRRSHSSYSSSEAVVYCFRLDDGQ</sequence>
<dbReference type="EMBL" id="JABSTQ010011535">
    <property type="protein sequence ID" value="KAG0410319.1"/>
    <property type="molecule type" value="Genomic_DNA"/>
</dbReference>